<gene>
    <name evidence="2" type="ORF">IF1G_06138</name>
</gene>
<comment type="caution">
    <text evidence="2">The sequence shown here is derived from an EMBL/GenBank/DDBJ whole genome shotgun (WGS) entry which is preliminary data.</text>
</comment>
<protein>
    <submittedName>
        <fullName evidence="2">Uncharacterized protein</fullName>
    </submittedName>
</protein>
<evidence type="ECO:0000313" key="2">
    <source>
        <dbReference type="EMBL" id="TQV95151.1"/>
    </source>
</evidence>
<organism evidence="2 3">
    <name type="scientific">Cordyceps javanica</name>
    <dbReference type="NCBI Taxonomy" id="43265"/>
    <lineage>
        <taxon>Eukaryota</taxon>
        <taxon>Fungi</taxon>
        <taxon>Dikarya</taxon>
        <taxon>Ascomycota</taxon>
        <taxon>Pezizomycotina</taxon>
        <taxon>Sordariomycetes</taxon>
        <taxon>Hypocreomycetidae</taxon>
        <taxon>Hypocreales</taxon>
        <taxon>Cordycipitaceae</taxon>
        <taxon>Cordyceps</taxon>
    </lineage>
</organism>
<keyword evidence="1" id="KW-1133">Transmembrane helix</keyword>
<sequence length="333" mass="36897">MGIGLAARAIFWGRGGGGPCFAKPFIWLGARGSSSSDEHTYGFTYSSAVDYPCLSLFCIVIIIVIIFFLLFLFFEKKKKRPRSICTGPTEPGYLAWVTGLDKASDEQAWSETAQPGDEAPAQQQKNPPVIRRYWQVGERAAWRASDVWVCFYWVPARPSRPSSRARVRLPSYPVLACTFFCFFFSFIAWYLTIWPSAHLPVYLQHWAADVCCVLGASESTSYSAGDWSVALTQVARLGYRVASCFSLDWPLFIPTAATYPSAACLSKLCLRYLSRPHDCRALPLWQADSDSCSAVTGRHQCPWFACTGLFAAHQVGKSGAAARTTASLRTLPT</sequence>
<feature type="transmembrane region" description="Helical" evidence="1">
    <location>
        <begin position="169"/>
        <end position="191"/>
    </location>
</feature>
<dbReference type="Proteomes" id="UP000315783">
    <property type="component" value="Unassembled WGS sequence"/>
</dbReference>
<accession>A0A545V0A9</accession>
<proteinExistence type="predicted"/>
<keyword evidence="1" id="KW-0472">Membrane</keyword>
<dbReference type="AlphaFoldDB" id="A0A545V0A9"/>
<name>A0A545V0A9_9HYPO</name>
<dbReference type="EMBL" id="SPUK01000008">
    <property type="protein sequence ID" value="TQV95151.1"/>
    <property type="molecule type" value="Genomic_DNA"/>
</dbReference>
<keyword evidence="1" id="KW-0812">Transmembrane</keyword>
<keyword evidence="3" id="KW-1185">Reference proteome</keyword>
<evidence type="ECO:0000256" key="1">
    <source>
        <dbReference type="SAM" id="Phobius"/>
    </source>
</evidence>
<evidence type="ECO:0000313" key="3">
    <source>
        <dbReference type="Proteomes" id="UP000315783"/>
    </source>
</evidence>
<reference evidence="2 3" key="1">
    <citation type="journal article" date="2019" name="Appl. Microbiol. Biotechnol.">
        <title>Genome sequence of Isaria javanica and comparative genome analysis insights into family S53 peptidase evolution in fungal entomopathogens.</title>
        <authorList>
            <person name="Lin R."/>
            <person name="Zhang X."/>
            <person name="Xin B."/>
            <person name="Zou M."/>
            <person name="Gao Y."/>
            <person name="Qin F."/>
            <person name="Hu Q."/>
            <person name="Xie B."/>
            <person name="Cheng X."/>
        </authorList>
    </citation>
    <scope>NUCLEOTIDE SEQUENCE [LARGE SCALE GENOMIC DNA]</scope>
    <source>
        <strain evidence="2 3">IJ1G</strain>
    </source>
</reference>
<feature type="transmembrane region" description="Helical" evidence="1">
    <location>
        <begin position="54"/>
        <end position="74"/>
    </location>
</feature>